<name>A0AAD9XM99_9ROSI</name>
<dbReference type="PANTHER" id="PTHR22930:SF259">
    <property type="entry name" value="OS08G0106900 PROTEIN"/>
    <property type="match status" value="1"/>
</dbReference>
<keyword evidence="2" id="KW-1185">Reference proteome</keyword>
<protein>
    <submittedName>
        <fullName evidence="1">Uncharacterized protein</fullName>
    </submittedName>
</protein>
<evidence type="ECO:0000313" key="1">
    <source>
        <dbReference type="EMBL" id="KAK2661987.1"/>
    </source>
</evidence>
<sequence>MRVVAKIFQLSKDTVYRQFKRVLRGLCGLAPNIICEQTRGQQPPPPQIKDNTKFYPYFKKCIGAIDGTHIPACVPAHKQNSYRDRKV</sequence>
<reference evidence="1" key="1">
    <citation type="journal article" date="2023" name="Plant J.">
        <title>Genome sequences and population genomics provide insights into the demographic history, inbreeding, and mutation load of two 'living fossil' tree species of Dipteronia.</title>
        <authorList>
            <person name="Feng Y."/>
            <person name="Comes H.P."/>
            <person name="Chen J."/>
            <person name="Zhu S."/>
            <person name="Lu R."/>
            <person name="Zhang X."/>
            <person name="Li P."/>
            <person name="Qiu J."/>
            <person name="Olsen K.M."/>
            <person name="Qiu Y."/>
        </authorList>
    </citation>
    <scope>NUCLEOTIDE SEQUENCE</scope>
    <source>
        <strain evidence="1">KIB01</strain>
    </source>
</reference>
<evidence type="ECO:0000313" key="2">
    <source>
        <dbReference type="Proteomes" id="UP001280121"/>
    </source>
</evidence>
<comment type="caution">
    <text evidence="1">The sequence shown here is derived from an EMBL/GenBank/DDBJ whole genome shotgun (WGS) entry which is preliminary data.</text>
</comment>
<dbReference type="PANTHER" id="PTHR22930">
    <property type="match status" value="1"/>
</dbReference>
<accession>A0AAD9XM99</accession>
<proteinExistence type="predicted"/>
<dbReference type="AlphaFoldDB" id="A0AAD9XM99"/>
<gene>
    <name evidence="1" type="ORF">Ddye_000561</name>
</gene>
<organism evidence="1 2">
    <name type="scientific">Dipteronia dyeriana</name>
    <dbReference type="NCBI Taxonomy" id="168575"/>
    <lineage>
        <taxon>Eukaryota</taxon>
        <taxon>Viridiplantae</taxon>
        <taxon>Streptophyta</taxon>
        <taxon>Embryophyta</taxon>
        <taxon>Tracheophyta</taxon>
        <taxon>Spermatophyta</taxon>
        <taxon>Magnoliopsida</taxon>
        <taxon>eudicotyledons</taxon>
        <taxon>Gunneridae</taxon>
        <taxon>Pentapetalae</taxon>
        <taxon>rosids</taxon>
        <taxon>malvids</taxon>
        <taxon>Sapindales</taxon>
        <taxon>Sapindaceae</taxon>
        <taxon>Hippocastanoideae</taxon>
        <taxon>Acereae</taxon>
        <taxon>Dipteronia</taxon>
    </lineage>
</organism>
<dbReference type="EMBL" id="JANJYI010000001">
    <property type="protein sequence ID" value="KAK2661987.1"/>
    <property type="molecule type" value="Genomic_DNA"/>
</dbReference>
<dbReference type="InterPro" id="IPR045249">
    <property type="entry name" value="HARBI1-like"/>
</dbReference>
<dbReference type="Proteomes" id="UP001280121">
    <property type="component" value="Unassembled WGS sequence"/>
</dbReference>